<dbReference type="InterPro" id="IPR033060">
    <property type="entry name" value="INTS7"/>
</dbReference>
<evidence type="ECO:0000256" key="6">
    <source>
        <dbReference type="ARBA" id="ARBA00023242"/>
    </source>
</evidence>
<keyword evidence="11" id="KW-1185">Reference proteome</keyword>
<dbReference type="Pfam" id="PF22965">
    <property type="entry name" value="INTS7_C"/>
    <property type="match status" value="1"/>
</dbReference>
<sequence>MDRRSIGTDQIQYTRLVIDLENAFRSRAIKDQLRAILRVPRLLDEQPFPEFVSSAFVRLAEFFAKLDDRSFQRRMFASSQTETKDLQKAGYQWEQLIFNYNVTRYFIYKVFKQSDKHLVKNINVDKIVMTIFIILGNQSNDPIARSLTLRTLGCLSPLLTERLNVQHGIIQRLDSHVLIEANAAIYAADNICSRSETFSTILCEKLANMVRADHVSPTIKLKLIRVFRHMHWNLDLAHKTRAICIDLLEDYMSEDFVLTILQTLTCLSSKALINVTSQVELLFEYVLNDSREKVISRGLTDLTMLARKDVTFHTTHALKLLDIINTTVESTIRVKALQVLTILFQRMPLLSRIMSTIFSETRRQALKHFNKCAKLLTESEHEVALAVLRMFVVVVTEVDRIKSISGSSISPEWDAYFENLDLHLAKEILTVILNLMDYNIMDKDKHAKATQYLRCLLSVCSLRARIVDSIERDLLNLIKVDGECANILAKFLLILSEDGILNSQLLPELLTLLESDEFIEKPHLFATLMRTVLRSASNVTMLKNERAAIVNDVKVILDKFGSWSGWNYHRNQWYLYTIGREAGRRGYHEIMKIVMKSLSSQVESERSRFWLEALASVAEAETNILVTINGETLDLGCLSHAVNLYTGAMAASAKTFHNRRFQEWFVQLRSEFVQIIQRTLLLLNHPSFPAWSQQSRTHMDVIAPVREAIRDIIQIPLTLPPFFFSSYNHTHIQWTTAPEWKIGINNFSMYEPKRVSNNEKLILRIDGIIHPGQYPTQRSIKQVQVTVFGSRMNYEHLFIKTSLETAMKFSSAAAKHAMININNERQLEVCQPTICTVPNNNNFFTCTALITFLRGKMVSDEMGFLNVHTVVIDDNNVPWHIGPDLSLPIKLYF</sequence>
<feature type="domain" description="Integrator complex subunit 7 C-terminal" evidence="7">
    <location>
        <begin position="750"/>
        <end position="879"/>
    </location>
</feature>
<feature type="domain" description="Integrator complex subunit 7 helical bundle" evidence="9">
    <location>
        <begin position="588"/>
        <end position="677"/>
    </location>
</feature>
<organism evidence="10 11">
    <name type="scientific">Paraglomus occultum</name>
    <dbReference type="NCBI Taxonomy" id="144539"/>
    <lineage>
        <taxon>Eukaryota</taxon>
        <taxon>Fungi</taxon>
        <taxon>Fungi incertae sedis</taxon>
        <taxon>Mucoromycota</taxon>
        <taxon>Glomeromycotina</taxon>
        <taxon>Glomeromycetes</taxon>
        <taxon>Paraglomerales</taxon>
        <taxon>Paraglomeraceae</taxon>
        <taxon>Paraglomus</taxon>
    </lineage>
</organism>
<comment type="subcellular location">
    <subcellularLocation>
        <location evidence="2">Cytoplasm</location>
    </subcellularLocation>
    <subcellularLocation>
        <location evidence="1">Nucleus</location>
    </subcellularLocation>
</comment>
<name>A0A9N8VVZ9_9GLOM</name>
<keyword evidence="6" id="KW-0539">Nucleus</keyword>
<dbReference type="EMBL" id="CAJVPJ010000036">
    <property type="protein sequence ID" value="CAG8462886.1"/>
    <property type="molecule type" value="Genomic_DNA"/>
</dbReference>
<dbReference type="Proteomes" id="UP000789572">
    <property type="component" value="Unassembled WGS sequence"/>
</dbReference>
<evidence type="ECO:0000256" key="2">
    <source>
        <dbReference type="ARBA" id="ARBA00004496"/>
    </source>
</evidence>
<dbReference type="GO" id="GO:0032039">
    <property type="term" value="C:integrator complex"/>
    <property type="evidence" value="ECO:0007669"/>
    <property type="project" value="InterPro"/>
</dbReference>
<comment type="caution">
    <text evidence="10">The sequence shown here is derived from an EMBL/GenBank/DDBJ whole genome shotgun (WGS) entry which is preliminary data.</text>
</comment>
<dbReference type="GO" id="GO:0005737">
    <property type="term" value="C:cytoplasm"/>
    <property type="evidence" value="ECO:0007669"/>
    <property type="project" value="UniProtKB-SubCell"/>
</dbReference>
<comment type="similarity">
    <text evidence="3">Belongs to the Integrator subunit 7 family.</text>
</comment>
<evidence type="ECO:0000259" key="8">
    <source>
        <dbReference type="Pfam" id="PF24436"/>
    </source>
</evidence>
<evidence type="ECO:0000256" key="4">
    <source>
        <dbReference type="ARBA" id="ARBA00015336"/>
    </source>
</evidence>
<accession>A0A9N8VVZ9</accession>
<evidence type="ECO:0000256" key="3">
    <source>
        <dbReference type="ARBA" id="ARBA00008565"/>
    </source>
</evidence>
<dbReference type="SUPFAM" id="SSF48371">
    <property type="entry name" value="ARM repeat"/>
    <property type="match status" value="1"/>
</dbReference>
<dbReference type="GO" id="GO:0034472">
    <property type="term" value="P:snRNA 3'-end processing"/>
    <property type="evidence" value="ECO:0007669"/>
    <property type="project" value="TreeGrafter"/>
</dbReference>
<keyword evidence="5" id="KW-0963">Cytoplasm</keyword>
<feature type="domain" description="Integrator complex subunit 7 N-terminal" evidence="8">
    <location>
        <begin position="101"/>
        <end position="587"/>
    </location>
</feature>
<gene>
    <name evidence="10" type="ORF">POCULU_LOCUS654</name>
</gene>
<dbReference type="Pfam" id="PF24436">
    <property type="entry name" value="INTS7_N"/>
    <property type="match status" value="1"/>
</dbReference>
<dbReference type="OrthoDB" id="275783at2759"/>
<dbReference type="PANTHER" id="PTHR13322:SF2">
    <property type="entry name" value="INTEGRATOR COMPLEX SUBUNIT 7"/>
    <property type="match status" value="1"/>
</dbReference>
<dbReference type="AlphaFoldDB" id="A0A9N8VVZ9"/>
<evidence type="ECO:0000259" key="9">
    <source>
        <dbReference type="Pfam" id="PF24437"/>
    </source>
</evidence>
<dbReference type="InterPro" id="IPR056516">
    <property type="entry name" value="INTS7_N"/>
</dbReference>
<reference evidence="10" key="1">
    <citation type="submission" date="2021-06" db="EMBL/GenBank/DDBJ databases">
        <authorList>
            <person name="Kallberg Y."/>
            <person name="Tangrot J."/>
            <person name="Rosling A."/>
        </authorList>
    </citation>
    <scope>NUCLEOTIDE SEQUENCE</scope>
    <source>
        <strain evidence="10">IA702</strain>
    </source>
</reference>
<evidence type="ECO:0000259" key="7">
    <source>
        <dbReference type="Pfam" id="PF22965"/>
    </source>
</evidence>
<dbReference type="InterPro" id="IPR016024">
    <property type="entry name" value="ARM-type_fold"/>
</dbReference>
<proteinExistence type="inferred from homology"/>
<evidence type="ECO:0000256" key="1">
    <source>
        <dbReference type="ARBA" id="ARBA00004123"/>
    </source>
</evidence>
<dbReference type="InterPro" id="IPR054519">
    <property type="entry name" value="INTS7_C"/>
</dbReference>
<protein>
    <recommendedName>
        <fullName evidence="4">Integrator complex subunit 7</fullName>
    </recommendedName>
</protein>
<dbReference type="PANTHER" id="PTHR13322">
    <property type="entry name" value="C1ORF73 PROTEIN"/>
    <property type="match status" value="1"/>
</dbReference>
<evidence type="ECO:0000313" key="11">
    <source>
        <dbReference type="Proteomes" id="UP000789572"/>
    </source>
</evidence>
<evidence type="ECO:0000256" key="5">
    <source>
        <dbReference type="ARBA" id="ARBA00022490"/>
    </source>
</evidence>
<dbReference type="Pfam" id="PF24437">
    <property type="entry name" value="INTS7_HB"/>
    <property type="match status" value="1"/>
</dbReference>
<dbReference type="InterPro" id="IPR056517">
    <property type="entry name" value="INTS7_HB"/>
</dbReference>
<evidence type="ECO:0000313" key="10">
    <source>
        <dbReference type="EMBL" id="CAG8462886.1"/>
    </source>
</evidence>